<evidence type="ECO:0000313" key="1">
    <source>
        <dbReference type="EMBL" id="QIB40362.1"/>
    </source>
</evidence>
<name>A0A7L5BN73_9HYPH</name>
<dbReference type="KEGG" id="roy:G3A56_20995"/>
<evidence type="ECO:0000313" key="2">
    <source>
        <dbReference type="Proteomes" id="UP000464865"/>
    </source>
</evidence>
<evidence type="ECO:0008006" key="3">
    <source>
        <dbReference type="Google" id="ProtNLM"/>
    </source>
</evidence>
<dbReference type="AlphaFoldDB" id="A0A7L5BN73"/>
<keyword evidence="2" id="KW-1185">Reference proteome</keyword>
<dbReference type="InterPro" id="IPR011008">
    <property type="entry name" value="Dimeric_a/b-barrel"/>
</dbReference>
<organism evidence="1 2">
    <name type="scientific">Rhizobium oryzihabitans</name>
    <dbReference type="NCBI Taxonomy" id="2267833"/>
    <lineage>
        <taxon>Bacteria</taxon>
        <taxon>Pseudomonadati</taxon>
        <taxon>Pseudomonadota</taxon>
        <taxon>Alphaproteobacteria</taxon>
        <taxon>Hyphomicrobiales</taxon>
        <taxon>Rhizobiaceae</taxon>
        <taxon>Rhizobium/Agrobacterium group</taxon>
        <taxon>Rhizobium</taxon>
    </lineage>
</organism>
<gene>
    <name evidence="1" type="ORF">G3A56_20995</name>
</gene>
<sequence length="113" mass="12969">MRPGVPAMSGSIEEAEMDDEPFIHIVRVDIDPEHEEAFNAWYLDRHFPDLLACPGWLSARRFISLGEGPKYAAMYEVAGQWAFETPEFQKVKGFGPFELHVRNFTRIQLRSIG</sequence>
<accession>A0A7L5BN73</accession>
<proteinExistence type="predicted"/>
<reference evidence="1 2" key="1">
    <citation type="submission" date="2020-02" db="EMBL/GenBank/DDBJ databases">
        <title>Plant-Promoting Endophytic Bacterium Rhizobium oryzihabitans sp. nov., Isolated from the Root of Rice.</title>
        <authorList>
            <person name="zhao J."/>
            <person name="Zhang G."/>
        </authorList>
    </citation>
    <scope>NUCLEOTIDE SEQUENCE [LARGE SCALE GENOMIC DNA]</scope>
    <source>
        <strain evidence="1 2">M15</strain>
    </source>
</reference>
<protein>
    <recommendedName>
        <fullName evidence="3">DUF4286 family protein</fullName>
    </recommendedName>
</protein>
<dbReference type="Proteomes" id="UP000464865">
    <property type="component" value="Chromosome M15-12"/>
</dbReference>
<dbReference type="EMBL" id="CP048635">
    <property type="protein sequence ID" value="QIB40362.1"/>
    <property type="molecule type" value="Genomic_DNA"/>
</dbReference>
<dbReference type="SUPFAM" id="SSF54909">
    <property type="entry name" value="Dimeric alpha+beta barrel"/>
    <property type="match status" value="1"/>
</dbReference>